<organism evidence="1 2">
    <name type="scientific">Streptococcus oralis subsp. tigurinus</name>
    <dbReference type="NCBI Taxonomy" id="1077464"/>
    <lineage>
        <taxon>Bacteria</taxon>
        <taxon>Bacillati</taxon>
        <taxon>Bacillota</taxon>
        <taxon>Bacilli</taxon>
        <taxon>Lactobacillales</taxon>
        <taxon>Streptococcaceae</taxon>
        <taxon>Streptococcus</taxon>
    </lineage>
</organism>
<comment type="caution">
    <text evidence="1">The sequence shown here is derived from an EMBL/GenBank/DDBJ whole genome shotgun (WGS) entry which is preliminary data.</text>
</comment>
<sequence>MRKLEESKILKRVVLAQVIEDEIVVKYLNTADKELENIQKNIKFPSNDKLKEISDLGTFDNPKSFSIEKLTIESPYYKLVELFNINYSEPERRLKSIDDIDFSNSQNGFKPNLVLYYYLENEEEIILIAPLNLNKLLVKDKLFLGLKKHTGVNNGIDMITHEIKDSIELPMSSFICMISKKNTTISINVYDTFRVDKQFQLYDHINDYAKKVLKRFNSSDQNKFLLTTDKIVVQIDNIDSIMNVVTDNEALSKSLSFYSGHGNKMINQITGEKLLLAINNLKDHAEDENNKYTLEDIPKYENDKLTVSGNQIRIFVALLNNQIVEKILNNQIELPYFD</sequence>
<evidence type="ECO:0000313" key="2">
    <source>
        <dbReference type="Proteomes" id="UP000192428"/>
    </source>
</evidence>
<proteinExistence type="predicted"/>
<dbReference type="EMBL" id="LNVF01000001">
    <property type="protein sequence ID" value="ORJ29073.1"/>
    <property type="molecule type" value="Genomic_DNA"/>
</dbReference>
<dbReference type="AlphaFoldDB" id="A0A1X0WQM7"/>
<dbReference type="Proteomes" id="UP000192428">
    <property type="component" value="Unassembled WGS sequence"/>
</dbReference>
<evidence type="ECO:0000313" key="1">
    <source>
        <dbReference type="EMBL" id="ORJ29073.1"/>
    </source>
</evidence>
<protein>
    <submittedName>
        <fullName evidence="1">Uncharacterized protein</fullName>
    </submittedName>
</protein>
<accession>A0A1X0WQM7</accession>
<name>A0A1X0WQM7_STROR</name>
<gene>
    <name evidence="1" type="ORF">ATE34_02825</name>
</gene>
<reference evidence="1 2" key="1">
    <citation type="journal article" date="2016" name="PLoS ONE">
        <title>Comparative Genomics Analysis of Streptococcus tigurinus Strains Identifies Genetic Elements Specifically and Uniquely Present in Highly Virulent Strains.</title>
        <authorList>
            <person name="Diene S.M."/>
            <person name="Francois P."/>
            <person name="Zbinden A."/>
            <person name="Entenza J.M."/>
            <person name="Resch G."/>
        </authorList>
    </citation>
    <scope>NUCLEOTIDE SEQUENCE [LARGE SCALE GENOMIC DNA]</scope>
    <source>
        <strain evidence="1 2">AZ_8</strain>
    </source>
</reference>